<accession>A0A3A1WLK3</accession>
<reference evidence="3" key="1">
    <citation type="submission" date="2018-09" db="EMBL/GenBank/DDBJ databases">
        <authorList>
            <person name="Tuo L."/>
        </authorList>
    </citation>
    <scope>NUCLEOTIDE SEQUENCE [LARGE SCALE GENOMIC DNA]</scope>
    <source>
        <strain evidence="3">M2BS4Y-1</strain>
    </source>
</reference>
<protein>
    <submittedName>
        <fullName evidence="2">Uncharacterized protein</fullName>
    </submittedName>
</protein>
<keyword evidence="3" id="KW-1185">Reference proteome</keyword>
<sequence>MMESKGALSVSSGTKRLADAVRAAKIASSQRTDIVVDIREADRARLEIFAEELQPIVDAVPADDDLFDFTLSGGPQPRFWIDGTAQVLMARDRRTYRFVRDTRLGRVTLAESGESRMIVDRVTEYVAERMVERDRALAASDGIGLRPAERPAAAAAAALEPIRLAPRPRSTDFVIALSWLMIGIVVGAGVLMAFAAYRGAPLV</sequence>
<dbReference type="Proteomes" id="UP000265750">
    <property type="component" value="Unassembled WGS sequence"/>
</dbReference>
<dbReference type="AlphaFoldDB" id="A0A3A1WLK3"/>
<organism evidence="2 3">
    <name type="scientific">Aureimonas flava</name>
    <dbReference type="NCBI Taxonomy" id="2320271"/>
    <lineage>
        <taxon>Bacteria</taxon>
        <taxon>Pseudomonadati</taxon>
        <taxon>Pseudomonadota</taxon>
        <taxon>Alphaproteobacteria</taxon>
        <taxon>Hyphomicrobiales</taxon>
        <taxon>Aurantimonadaceae</taxon>
        <taxon>Aureimonas</taxon>
    </lineage>
</organism>
<evidence type="ECO:0000313" key="3">
    <source>
        <dbReference type="Proteomes" id="UP000265750"/>
    </source>
</evidence>
<keyword evidence="1" id="KW-0472">Membrane</keyword>
<keyword evidence="1" id="KW-1133">Transmembrane helix</keyword>
<dbReference type="EMBL" id="QYRN01000003">
    <property type="protein sequence ID" value="RIY02208.1"/>
    <property type="molecule type" value="Genomic_DNA"/>
</dbReference>
<feature type="transmembrane region" description="Helical" evidence="1">
    <location>
        <begin position="173"/>
        <end position="197"/>
    </location>
</feature>
<dbReference type="OrthoDB" id="9808451at2"/>
<keyword evidence="1" id="KW-0812">Transmembrane</keyword>
<name>A0A3A1WLK3_9HYPH</name>
<evidence type="ECO:0000313" key="2">
    <source>
        <dbReference type="EMBL" id="RIY02208.1"/>
    </source>
</evidence>
<proteinExistence type="predicted"/>
<evidence type="ECO:0000256" key="1">
    <source>
        <dbReference type="SAM" id="Phobius"/>
    </source>
</evidence>
<gene>
    <name evidence="2" type="ORF">D3218_07430</name>
</gene>
<comment type="caution">
    <text evidence="2">The sequence shown here is derived from an EMBL/GenBank/DDBJ whole genome shotgun (WGS) entry which is preliminary data.</text>
</comment>